<protein>
    <submittedName>
        <fullName evidence="3">Similar to PIF-like protein [Medicago truncatula] acc. no. XP_003611824</fullName>
    </submittedName>
</protein>
<dbReference type="EMBL" id="HF936539">
    <property type="protein sequence ID" value="CCX34462.1"/>
    <property type="molecule type" value="Genomic_DNA"/>
</dbReference>
<dbReference type="Proteomes" id="UP000018144">
    <property type="component" value="Unassembled WGS sequence"/>
</dbReference>
<evidence type="ECO:0000313" key="3">
    <source>
        <dbReference type="EMBL" id="CCX34462.1"/>
    </source>
</evidence>
<reference evidence="3 4" key="1">
    <citation type="journal article" date="2013" name="PLoS Genet.">
        <title>The genome and development-dependent transcriptomes of Pyronema confluens: a window into fungal evolution.</title>
        <authorList>
            <person name="Traeger S."/>
            <person name="Altegoer F."/>
            <person name="Freitag M."/>
            <person name="Gabaldon T."/>
            <person name="Kempken F."/>
            <person name="Kumar A."/>
            <person name="Marcet-Houben M."/>
            <person name="Poggeler S."/>
            <person name="Stajich J.E."/>
            <person name="Nowrousian M."/>
        </authorList>
    </citation>
    <scope>NUCLEOTIDE SEQUENCE [LARGE SCALE GENOMIC DNA]</scope>
    <source>
        <strain evidence="4">CBS 100304</strain>
        <tissue evidence="3">Vegetative mycelium</tissue>
    </source>
</reference>
<feature type="domain" description="Myb/SANT-like" evidence="2">
    <location>
        <begin position="46"/>
        <end position="145"/>
    </location>
</feature>
<dbReference type="Pfam" id="PF12776">
    <property type="entry name" value="Myb_DNA-bind_3"/>
    <property type="match status" value="1"/>
</dbReference>
<gene>
    <name evidence="3" type="ORF">PCON_03726</name>
</gene>
<evidence type="ECO:0000313" key="4">
    <source>
        <dbReference type="Proteomes" id="UP000018144"/>
    </source>
</evidence>
<dbReference type="PANTHER" id="PTHR46929">
    <property type="entry name" value="EXPRESSED PROTEIN"/>
    <property type="match status" value="1"/>
</dbReference>
<accession>U4LVC8</accession>
<feature type="compositionally biased region" description="Polar residues" evidence="1">
    <location>
        <begin position="22"/>
        <end position="37"/>
    </location>
</feature>
<dbReference type="InterPro" id="IPR024752">
    <property type="entry name" value="Myb/SANT-like_dom"/>
</dbReference>
<proteinExistence type="predicted"/>
<dbReference type="OMA" id="ELCVICG"/>
<keyword evidence="4" id="KW-1185">Reference proteome</keyword>
<name>U4LVC8_PYROM</name>
<dbReference type="OrthoDB" id="5430673at2759"/>
<dbReference type="PANTHER" id="PTHR46929:SF3">
    <property type="entry name" value="MYB_SANT-LIKE DOMAIN-CONTAINING PROTEIN"/>
    <property type="match status" value="1"/>
</dbReference>
<evidence type="ECO:0000259" key="2">
    <source>
        <dbReference type="Pfam" id="PF12776"/>
    </source>
</evidence>
<sequence>MPSLRQCPVKKLLRDRPPPLHQHQSSPIDLPTKTMSKASEKAPQAEWTTAMTRTLLNVLLDEAAQGRAPGNDFKPTSYEWAVLAVNVNRLGTTNNITPITIKQAIDKVASLKRDYGRFKFLTGQSGVKWIKGSGTVDMEASVWDRLIAENVKFARFRKKGLEFFNELDRLFQGKGATGPGDQAASQLTANLIQKNAAVPSSITRSVAGIQIPNTPRPAKPAPAPTIAPADTVRSLNAVPLPPQKAAPPPTTATAEAGKADKLLPGREAKGIQKRKSASVNGVSQNAIEDSVTIVRKEFMGTFNQQQLSIIWCFFEDRYKARMFMSLPKGHRKDWLLKQIKSYQWEQEDRALEREVKRLKLQKLLRECKEQGI</sequence>
<organism evidence="3 4">
    <name type="scientific">Pyronema omphalodes (strain CBS 100304)</name>
    <name type="common">Pyronema confluens</name>
    <dbReference type="NCBI Taxonomy" id="1076935"/>
    <lineage>
        <taxon>Eukaryota</taxon>
        <taxon>Fungi</taxon>
        <taxon>Dikarya</taxon>
        <taxon>Ascomycota</taxon>
        <taxon>Pezizomycotina</taxon>
        <taxon>Pezizomycetes</taxon>
        <taxon>Pezizales</taxon>
        <taxon>Pyronemataceae</taxon>
        <taxon>Pyronema</taxon>
    </lineage>
</organism>
<feature type="region of interest" description="Disordered" evidence="1">
    <location>
        <begin position="1"/>
        <end position="44"/>
    </location>
</feature>
<evidence type="ECO:0000256" key="1">
    <source>
        <dbReference type="SAM" id="MobiDB-lite"/>
    </source>
</evidence>
<dbReference type="AlphaFoldDB" id="U4LVC8"/>